<feature type="domain" description="3-keto-alpha-glucoside-1,2-lyase/3-keto-2-hydroxy-glucal hydratase" evidence="1">
    <location>
        <begin position="47"/>
        <end position="231"/>
    </location>
</feature>
<dbReference type="Proteomes" id="UP000237640">
    <property type="component" value="Unassembled WGS sequence"/>
</dbReference>
<dbReference type="InterPro" id="IPR010496">
    <property type="entry name" value="AL/BT2_dom"/>
</dbReference>
<dbReference type="EMBL" id="PVYX01000002">
    <property type="protein sequence ID" value="PRX53847.1"/>
    <property type="molecule type" value="Genomic_DNA"/>
</dbReference>
<protein>
    <submittedName>
        <fullName evidence="2">Uncharacterized protein DUF1080</fullName>
    </submittedName>
</protein>
<proteinExistence type="predicted"/>
<dbReference type="AlphaFoldDB" id="A0A2T0M8I2"/>
<dbReference type="Gene3D" id="2.60.120.560">
    <property type="entry name" value="Exo-inulinase, domain 1"/>
    <property type="match status" value="2"/>
</dbReference>
<gene>
    <name evidence="2" type="ORF">CLV81_2235</name>
</gene>
<evidence type="ECO:0000313" key="3">
    <source>
        <dbReference type="Proteomes" id="UP000237640"/>
    </source>
</evidence>
<dbReference type="Pfam" id="PF06439">
    <property type="entry name" value="3keto-disac_hyd"/>
    <property type="match status" value="2"/>
</dbReference>
<evidence type="ECO:0000313" key="2">
    <source>
        <dbReference type="EMBL" id="PRX53847.1"/>
    </source>
</evidence>
<accession>A0A2T0M8I2</accession>
<feature type="domain" description="3-keto-alpha-glucoside-1,2-lyase/3-keto-2-hydroxy-glucal hydratase" evidence="1">
    <location>
        <begin position="262"/>
        <end position="470"/>
    </location>
</feature>
<name>A0A2T0M8I2_9FLAO</name>
<organism evidence="2 3">
    <name type="scientific">Flagellimonas meridianipacifica</name>
    <dbReference type="NCBI Taxonomy" id="1080225"/>
    <lineage>
        <taxon>Bacteria</taxon>
        <taxon>Pseudomonadati</taxon>
        <taxon>Bacteroidota</taxon>
        <taxon>Flavobacteriia</taxon>
        <taxon>Flavobacteriales</taxon>
        <taxon>Flavobacteriaceae</taxon>
        <taxon>Flagellimonas</taxon>
    </lineage>
</organism>
<sequence>MSYSELRDFITKKRSTHVMMKYRFKLTSVLLFLLAACAEPTEPEIPWVSLFDGETLNGWSQKGGTATYSIKDGSIVGTTVHDSPNSFMTTDKMYDDFILELEFKVDPSMNSGIQIRSNSFSYYRDGRVHGYQVEIDPSERAWSAGIYDEARRGWLNTLDGNLEAQQAFKQNEWNHYRIQAIGDTLQTWINGVPASYLIDDKTASGFIALQVHSIKKEQPPGTEIAWRNIKILTDSLQKYVKKSPLKPIITRNQLTIDEQKKGWQLLWDGKTTKGWRGARLDSFPQNGWEIENGELTVLASGGAESAAGGDIVTLKKYGDFELKVDFKLTPGANSGIKYYVDTDLNKGPGSSIGLEYQILDDRLHPDAKLGNHEGSRTLASLYDLIQASPQKPANPIGSWNTARILSQEGKVEHWLNGVKVLEYIRKSDEYRKLVAESKYETWRNFGEADTGHILLQDHGDRVSFKNIKIRPIVKNQ</sequence>
<keyword evidence="3" id="KW-1185">Reference proteome</keyword>
<evidence type="ECO:0000259" key="1">
    <source>
        <dbReference type="Pfam" id="PF06439"/>
    </source>
</evidence>
<comment type="caution">
    <text evidence="2">The sequence shown here is derived from an EMBL/GenBank/DDBJ whole genome shotgun (WGS) entry which is preliminary data.</text>
</comment>
<dbReference type="GO" id="GO:0016787">
    <property type="term" value="F:hydrolase activity"/>
    <property type="evidence" value="ECO:0007669"/>
    <property type="project" value="InterPro"/>
</dbReference>
<reference evidence="2 3" key="1">
    <citation type="submission" date="2018-03" db="EMBL/GenBank/DDBJ databases">
        <title>Genomic Encyclopedia of Archaeal and Bacterial Type Strains, Phase II (KMG-II): from individual species to whole genera.</title>
        <authorList>
            <person name="Goeker M."/>
        </authorList>
    </citation>
    <scope>NUCLEOTIDE SEQUENCE [LARGE SCALE GENOMIC DNA]</scope>
    <source>
        <strain evidence="2 3">DSM 25027</strain>
    </source>
</reference>